<evidence type="ECO:0000256" key="3">
    <source>
        <dbReference type="ARBA" id="ARBA00012737"/>
    </source>
</evidence>
<dbReference type="InterPro" id="IPR001962">
    <property type="entry name" value="Asn_synthase"/>
</dbReference>
<dbReference type="Pfam" id="PF00733">
    <property type="entry name" value="Asn_synthase"/>
    <property type="match status" value="1"/>
</dbReference>
<dbReference type="Gene3D" id="3.40.50.620">
    <property type="entry name" value="HUPs"/>
    <property type="match status" value="1"/>
</dbReference>
<dbReference type="Proteomes" id="UP000315003">
    <property type="component" value="Chromosome"/>
</dbReference>
<evidence type="ECO:0000256" key="5">
    <source>
        <dbReference type="ARBA" id="ARBA00022840"/>
    </source>
</evidence>
<comment type="similarity">
    <text evidence="2">Belongs to the asparagine synthetase family.</text>
</comment>
<comment type="pathway">
    <text evidence="1">Amino-acid biosynthesis; L-asparagine biosynthesis; L-asparagine from L-aspartate (L-Gln route): step 1/1.</text>
</comment>
<feature type="binding site" evidence="8">
    <location>
        <position position="274"/>
    </location>
    <ligand>
        <name>ATP</name>
        <dbReference type="ChEBI" id="CHEBI:30616"/>
    </ligand>
</feature>
<dbReference type="InterPro" id="IPR033738">
    <property type="entry name" value="AsnB_N"/>
</dbReference>
<dbReference type="CDD" id="cd00712">
    <property type="entry name" value="AsnB"/>
    <property type="match status" value="1"/>
</dbReference>
<evidence type="ECO:0000256" key="9">
    <source>
        <dbReference type="PIRSR" id="PIRSR001589-3"/>
    </source>
</evidence>
<dbReference type="PIRSF" id="PIRSF001589">
    <property type="entry name" value="Asn_synthetase_glu-h"/>
    <property type="match status" value="1"/>
</dbReference>
<evidence type="ECO:0000259" key="10">
    <source>
        <dbReference type="PROSITE" id="PS51278"/>
    </source>
</evidence>
<reference evidence="11 12" key="1">
    <citation type="submission" date="2019-02" db="EMBL/GenBank/DDBJ databases">
        <title>Deep-cultivation of Planctomycetes and their phenomic and genomic characterization uncovers novel biology.</title>
        <authorList>
            <person name="Wiegand S."/>
            <person name="Jogler M."/>
            <person name="Boedeker C."/>
            <person name="Pinto D."/>
            <person name="Vollmers J."/>
            <person name="Rivas-Marin E."/>
            <person name="Kohn T."/>
            <person name="Peeters S.H."/>
            <person name="Heuer A."/>
            <person name="Rast P."/>
            <person name="Oberbeckmann S."/>
            <person name="Bunk B."/>
            <person name="Jeske O."/>
            <person name="Meyerdierks A."/>
            <person name="Storesund J.E."/>
            <person name="Kallscheuer N."/>
            <person name="Luecker S."/>
            <person name="Lage O.M."/>
            <person name="Pohl T."/>
            <person name="Merkel B.J."/>
            <person name="Hornburger P."/>
            <person name="Mueller R.-W."/>
            <person name="Bruemmer F."/>
            <person name="Labrenz M."/>
            <person name="Spormann A.M."/>
            <person name="Op den Camp H."/>
            <person name="Overmann J."/>
            <person name="Amann R."/>
            <person name="Jetten M.S.M."/>
            <person name="Mascher T."/>
            <person name="Medema M.H."/>
            <person name="Devos D.P."/>
            <person name="Kaster A.-K."/>
            <person name="Ovreas L."/>
            <person name="Rohde M."/>
            <person name="Galperin M.Y."/>
            <person name="Jogler C."/>
        </authorList>
    </citation>
    <scope>NUCLEOTIDE SEQUENCE [LARGE SCALE GENOMIC DNA]</scope>
    <source>
        <strain evidence="11 12">SV_7m_r</strain>
    </source>
</reference>
<dbReference type="EMBL" id="CP036272">
    <property type="protein sequence ID" value="QDT57889.1"/>
    <property type="molecule type" value="Genomic_DNA"/>
</dbReference>
<organism evidence="11 12">
    <name type="scientific">Stieleria bergensis</name>
    <dbReference type="NCBI Taxonomy" id="2528025"/>
    <lineage>
        <taxon>Bacteria</taxon>
        <taxon>Pseudomonadati</taxon>
        <taxon>Planctomycetota</taxon>
        <taxon>Planctomycetia</taxon>
        <taxon>Pirellulales</taxon>
        <taxon>Pirellulaceae</taxon>
        <taxon>Stieleria</taxon>
    </lineage>
</organism>
<evidence type="ECO:0000256" key="6">
    <source>
        <dbReference type="ARBA" id="ARBA00022962"/>
    </source>
</evidence>
<feature type="binding site" evidence="8">
    <location>
        <position position="86"/>
    </location>
    <ligand>
        <name>L-glutamine</name>
        <dbReference type="ChEBI" id="CHEBI:58359"/>
    </ligand>
</feature>
<dbReference type="EC" id="6.3.5.4" evidence="3"/>
<gene>
    <name evidence="11" type="primary">asnB_2</name>
    <name evidence="11" type="ORF">SV7mr_03740</name>
</gene>
<feature type="binding site" evidence="8">
    <location>
        <begin position="345"/>
        <end position="346"/>
    </location>
    <ligand>
        <name>ATP</name>
        <dbReference type="ChEBI" id="CHEBI:30616"/>
    </ligand>
</feature>
<sequence>MSLEPAMAAMVTALSHRGPDADGQLRQRNCLLGHTRLQIIDPVGGVQPMEEPTDRLAITFNGEIYNHRDIARELRSEGVSLRTTSDTEALLLAYRQWGEDCLQKLNGQFAFAIWDQAEQSLFAARDRMGEKPLFYALAANGQLIIASEIKAIVASGLIQPEVDPDAIAAYLHLNYVPADRTIYSNVHVLPAAHQLRWRDGQLTVSRYWDFELSTVSMDEQEAVQEVQRLIAQAVERQMVADTEVGAFLSGGLDSSTIVGLMTPHSERRIKTFAVGFGDLINELPYARDVAQTYQTEHHELQMSIDVAEMLQVMAQVYDQPFGDSSNIPTYLISQFARRHCKVVLSGDGGDELFGGYSWYRHLMLRQGVGDSLGQQVLYKAMAELSMSGNKRTWRARATAVKANRKGLDLWQDHLQRLGAGTGIDPLLNRPGSSGLSWAANHRPVDDVRGIDRAVDFDLRCYLPGDIFTKVDRAAMAHGLETRAPLMDVDLVQFVLRLPRSLRFQTTQSLKPLLRQSCQHLWPSSIVGRDKQGFGAPIRSWLQQPAVSQQFAAVCSSTSALSTYLPGLQSQRESLSRHPQLCWNLLCLGLWLERIASAATIKKVAA</sequence>
<accession>A0A517SP41</accession>
<dbReference type="Gene3D" id="3.60.20.10">
    <property type="entry name" value="Glutamine Phosphoribosylpyrophosphate, subunit 1, domain 1"/>
    <property type="match status" value="1"/>
</dbReference>
<evidence type="ECO:0000256" key="2">
    <source>
        <dbReference type="ARBA" id="ARBA00005752"/>
    </source>
</evidence>
<dbReference type="GO" id="GO:0004066">
    <property type="term" value="F:asparagine synthase (glutamine-hydrolyzing) activity"/>
    <property type="evidence" value="ECO:0007669"/>
    <property type="project" value="UniProtKB-EC"/>
</dbReference>
<dbReference type="CDD" id="cd01991">
    <property type="entry name" value="Asn_synthase_B_C"/>
    <property type="match status" value="1"/>
</dbReference>
<dbReference type="SUPFAM" id="SSF56235">
    <property type="entry name" value="N-terminal nucleophile aminohydrolases (Ntn hydrolases)"/>
    <property type="match status" value="1"/>
</dbReference>
<proteinExistence type="inferred from homology"/>
<comment type="catalytic activity">
    <reaction evidence="7">
        <text>L-aspartate + L-glutamine + ATP + H2O = L-asparagine + L-glutamate + AMP + diphosphate + H(+)</text>
        <dbReference type="Rhea" id="RHEA:12228"/>
        <dbReference type="ChEBI" id="CHEBI:15377"/>
        <dbReference type="ChEBI" id="CHEBI:15378"/>
        <dbReference type="ChEBI" id="CHEBI:29985"/>
        <dbReference type="ChEBI" id="CHEBI:29991"/>
        <dbReference type="ChEBI" id="CHEBI:30616"/>
        <dbReference type="ChEBI" id="CHEBI:33019"/>
        <dbReference type="ChEBI" id="CHEBI:58048"/>
        <dbReference type="ChEBI" id="CHEBI:58359"/>
        <dbReference type="ChEBI" id="CHEBI:456215"/>
        <dbReference type="EC" id="6.3.5.4"/>
    </reaction>
</comment>
<dbReference type="GO" id="GO:0005524">
    <property type="term" value="F:ATP binding"/>
    <property type="evidence" value="ECO:0007669"/>
    <property type="project" value="UniProtKB-KW"/>
</dbReference>
<keyword evidence="5 8" id="KW-0067">ATP-binding</keyword>
<dbReference type="PANTHER" id="PTHR43284">
    <property type="entry name" value="ASPARAGINE SYNTHETASE (GLUTAMINE-HYDROLYZING)"/>
    <property type="match status" value="1"/>
</dbReference>
<dbReference type="PROSITE" id="PS51278">
    <property type="entry name" value="GATASE_TYPE_2"/>
    <property type="match status" value="1"/>
</dbReference>
<dbReference type="NCBIfam" id="TIGR01536">
    <property type="entry name" value="asn_synth_AEB"/>
    <property type="match status" value="1"/>
</dbReference>
<dbReference type="InterPro" id="IPR014729">
    <property type="entry name" value="Rossmann-like_a/b/a_fold"/>
</dbReference>
<dbReference type="Pfam" id="PF13537">
    <property type="entry name" value="GATase_7"/>
    <property type="match status" value="1"/>
</dbReference>
<evidence type="ECO:0000256" key="7">
    <source>
        <dbReference type="ARBA" id="ARBA00048741"/>
    </source>
</evidence>
<dbReference type="AlphaFoldDB" id="A0A517SP41"/>
<dbReference type="InterPro" id="IPR029055">
    <property type="entry name" value="Ntn_hydrolases_N"/>
</dbReference>
<name>A0A517SP41_9BACT</name>
<evidence type="ECO:0000256" key="4">
    <source>
        <dbReference type="ARBA" id="ARBA00022741"/>
    </source>
</evidence>
<feature type="site" description="Important for beta-aspartyl-AMP intermediate formation" evidence="9">
    <location>
        <position position="347"/>
    </location>
</feature>
<dbReference type="InterPro" id="IPR017932">
    <property type="entry name" value="GATase_2_dom"/>
</dbReference>
<evidence type="ECO:0000313" key="12">
    <source>
        <dbReference type="Proteomes" id="UP000315003"/>
    </source>
</evidence>
<dbReference type="InterPro" id="IPR051786">
    <property type="entry name" value="ASN_synthetase/amidase"/>
</dbReference>
<dbReference type="InterPro" id="IPR006426">
    <property type="entry name" value="Asn_synth_AEB"/>
</dbReference>
<keyword evidence="6" id="KW-0315">Glutamine amidotransferase</keyword>
<dbReference type="GO" id="GO:0005829">
    <property type="term" value="C:cytosol"/>
    <property type="evidence" value="ECO:0007669"/>
    <property type="project" value="TreeGrafter"/>
</dbReference>
<dbReference type="OrthoDB" id="9763290at2"/>
<evidence type="ECO:0000313" key="11">
    <source>
        <dbReference type="EMBL" id="QDT57889.1"/>
    </source>
</evidence>
<dbReference type="PANTHER" id="PTHR43284:SF1">
    <property type="entry name" value="ASPARAGINE SYNTHETASE"/>
    <property type="match status" value="1"/>
</dbReference>
<protein>
    <recommendedName>
        <fullName evidence="3">asparagine synthase (glutamine-hydrolyzing)</fullName>
        <ecNumber evidence="3">6.3.5.4</ecNumber>
    </recommendedName>
</protein>
<evidence type="ECO:0000256" key="8">
    <source>
        <dbReference type="PIRSR" id="PIRSR001589-2"/>
    </source>
</evidence>
<feature type="domain" description="Glutamine amidotransferase type-2" evidence="10">
    <location>
        <begin position="1"/>
        <end position="173"/>
    </location>
</feature>
<keyword evidence="11" id="KW-0436">Ligase</keyword>
<dbReference type="GO" id="GO:0006529">
    <property type="term" value="P:asparagine biosynthetic process"/>
    <property type="evidence" value="ECO:0007669"/>
    <property type="project" value="InterPro"/>
</dbReference>
<evidence type="ECO:0000256" key="1">
    <source>
        <dbReference type="ARBA" id="ARBA00005187"/>
    </source>
</evidence>
<keyword evidence="4 8" id="KW-0547">Nucleotide-binding</keyword>
<dbReference type="SUPFAM" id="SSF52402">
    <property type="entry name" value="Adenine nucleotide alpha hydrolases-like"/>
    <property type="match status" value="1"/>
</dbReference>
<keyword evidence="12" id="KW-1185">Reference proteome</keyword>